<evidence type="ECO:0000256" key="1">
    <source>
        <dbReference type="SAM" id="MobiDB-lite"/>
    </source>
</evidence>
<dbReference type="Proteomes" id="UP000318102">
    <property type="component" value="Unassembled WGS sequence"/>
</dbReference>
<evidence type="ECO:0000313" key="5">
    <source>
        <dbReference type="Proteomes" id="UP000318102"/>
    </source>
</evidence>
<dbReference type="Pfam" id="PF14478">
    <property type="entry name" value="DUF4430"/>
    <property type="match status" value="2"/>
</dbReference>
<dbReference type="OrthoDB" id="411361at2"/>
<proteinExistence type="predicted"/>
<evidence type="ECO:0000313" key="4">
    <source>
        <dbReference type="EMBL" id="TVX92354.1"/>
    </source>
</evidence>
<feature type="compositionally biased region" description="Polar residues" evidence="1">
    <location>
        <begin position="566"/>
        <end position="585"/>
    </location>
</feature>
<feature type="signal peptide" evidence="2">
    <location>
        <begin position="1"/>
        <end position="28"/>
    </location>
</feature>
<dbReference type="PROSITE" id="PS51272">
    <property type="entry name" value="SLH"/>
    <property type="match status" value="3"/>
</dbReference>
<comment type="caution">
    <text evidence="4">The sequence shown here is derived from an EMBL/GenBank/DDBJ whole genome shotgun (WGS) entry which is preliminary data.</text>
</comment>
<dbReference type="PANTHER" id="PTHR43308:SF5">
    <property type="entry name" value="S-LAYER PROTEIN _ PEPTIDOGLYCAN ENDO-BETA-N-ACETYLGLUCOSAMINIDASE"/>
    <property type="match status" value="1"/>
</dbReference>
<sequence>MERKRVRMKKNMFSLLLAVALFVSTALGAIPVQQVATAAAGLDLKSELNRVVTTYSAKSYDDWAAVADNITGRQIPDSYIQKAKEAVIAAQGNYKKGTDLAKAIIGLTAAGVDVTNINGINLIEKAANFDNKRLQLSNDVVYMLIALDSGKYKTPDGAPITREFLVDKLLQLKLAKGGWSFWGTEPDPDMTGIIMAGLAPYTNQQSVADAVYSGDKYFHNKPIDNSNSAAMLVIGLSSTGKDAKNTLYNQDGKNAVDNLYSYLAGDGLYKWMKSDADSSIMATKDVMLAYLSYQRFANGQNNSIFYDLKAKYNPTPETPKPPEQVTYDVSISVTSDKTWNGFPQSGTVTLKEGDTVDTALNKLVGTDNITYKTFGTMKYVAGIKGLQGGAYGPMSGWMYTVNGQTPNVGADQYKLKAGDIVKWNYSNVEQTTVIPPGNGAGGSVPTTQNIQVTVTTEVPKTGLPMNNQQAYRTDMTAFDALVGLVGAANITSVGSGASLYVSCAVGLCEMENGPMSGWTYTVNGTAPNRSAGAYKLNQGDTVVWKYIGTPPANNGSDSSNGGGSVGQPNTGNPTAPGSGTAGNESASKDNNKGNINGNGSSGGSSTTGNKGNGTNAGANLTANAIAEHLSKYSDRDQISAWAKEAVARAKQLSILEGAKDSTGAVTFNPKKSITRAEFLTIVTKLLYKEVTVTSNTEYKDVKPGDWHYKYIVKAKEAGIIGGFPDGSFKPNEPLTREQVAIIVTKAFKLKAQQASTFKDVPSSHPSASYIAAVEEQKLMKGTNGQFQPKQAVTREMAAVIAVKLYDDFSSKK</sequence>
<feature type="domain" description="SLH" evidence="3">
    <location>
        <begin position="629"/>
        <end position="693"/>
    </location>
</feature>
<feature type="compositionally biased region" description="Low complexity" evidence="1">
    <location>
        <begin position="592"/>
        <end position="615"/>
    </location>
</feature>
<feature type="chain" id="PRO_5038926510" evidence="2">
    <location>
        <begin position="29"/>
        <end position="812"/>
    </location>
</feature>
<protein>
    <submittedName>
        <fullName evidence="4">DUF4430 domain-containing protein</fullName>
    </submittedName>
</protein>
<dbReference type="InterPro" id="IPR027954">
    <property type="entry name" value="Transcobalamin-like_C"/>
</dbReference>
<keyword evidence="2" id="KW-0732">Signal</keyword>
<name>A0A559IXI7_9BACL</name>
<evidence type="ECO:0000256" key="2">
    <source>
        <dbReference type="SAM" id="SignalP"/>
    </source>
</evidence>
<gene>
    <name evidence="4" type="ORF">FPZ44_04325</name>
</gene>
<dbReference type="SUPFAM" id="SSF48239">
    <property type="entry name" value="Terpenoid cyclases/Protein prenyltransferases"/>
    <property type="match status" value="1"/>
</dbReference>
<dbReference type="PANTHER" id="PTHR43308">
    <property type="entry name" value="OUTER MEMBRANE PROTEIN ALPHA-RELATED"/>
    <property type="match status" value="1"/>
</dbReference>
<dbReference type="Gene3D" id="2.170.130.30">
    <property type="match status" value="2"/>
</dbReference>
<dbReference type="InterPro" id="IPR001119">
    <property type="entry name" value="SLH_dom"/>
</dbReference>
<feature type="region of interest" description="Disordered" evidence="1">
    <location>
        <begin position="547"/>
        <end position="615"/>
    </location>
</feature>
<feature type="domain" description="SLH" evidence="3">
    <location>
        <begin position="694"/>
        <end position="757"/>
    </location>
</feature>
<dbReference type="Pfam" id="PF00395">
    <property type="entry name" value="SLH"/>
    <property type="match status" value="3"/>
</dbReference>
<dbReference type="InterPro" id="IPR051465">
    <property type="entry name" value="Cell_Envelope_Struct_Comp"/>
</dbReference>
<dbReference type="EMBL" id="VNJK01000001">
    <property type="protein sequence ID" value="TVX92354.1"/>
    <property type="molecule type" value="Genomic_DNA"/>
</dbReference>
<feature type="domain" description="SLH" evidence="3">
    <location>
        <begin position="758"/>
        <end position="812"/>
    </location>
</feature>
<dbReference type="AlphaFoldDB" id="A0A559IXI7"/>
<reference evidence="4 5" key="1">
    <citation type="submission" date="2019-07" db="EMBL/GenBank/DDBJ databases">
        <authorList>
            <person name="Kim J."/>
        </authorList>
    </citation>
    <scope>NUCLEOTIDE SEQUENCE [LARGE SCALE GENOMIC DNA]</scope>
    <source>
        <strain evidence="4 5">N4</strain>
    </source>
</reference>
<keyword evidence="5" id="KW-1185">Reference proteome</keyword>
<accession>A0A559IXI7</accession>
<organism evidence="4 5">
    <name type="scientific">Paenibacillus agilis</name>
    <dbReference type="NCBI Taxonomy" id="3020863"/>
    <lineage>
        <taxon>Bacteria</taxon>
        <taxon>Bacillati</taxon>
        <taxon>Bacillota</taxon>
        <taxon>Bacilli</taxon>
        <taxon>Bacillales</taxon>
        <taxon>Paenibacillaceae</taxon>
        <taxon>Paenibacillus</taxon>
    </lineage>
</organism>
<evidence type="ECO:0000259" key="3">
    <source>
        <dbReference type="PROSITE" id="PS51272"/>
    </source>
</evidence>
<dbReference type="InterPro" id="IPR008930">
    <property type="entry name" value="Terpenoid_cyclase/PrenylTrfase"/>
</dbReference>